<feature type="transmembrane region" description="Helical" evidence="8">
    <location>
        <begin position="257"/>
        <end position="278"/>
    </location>
</feature>
<dbReference type="SUPFAM" id="SSF103473">
    <property type="entry name" value="MFS general substrate transporter"/>
    <property type="match status" value="1"/>
</dbReference>
<keyword evidence="4 8" id="KW-0812">Transmembrane</keyword>
<dbReference type="Gene3D" id="1.20.1250.20">
    <property type="entry name" value="MFS general substrate transporter like domains"/>
    <property type="match status" value="1"/>
</dbReference>
<evidence type="ECO:0000256" key="5">
    <source>
        <dbReference type="ARBA" id="ARBA00022989"/>
    </source>
</evidence>
<dbReference type="PANTHER" id="PTHR23513:SF6">
    <property type="entry name" value="MAJOR FACILITATOR SUPERFAMILY ASSOCIATED DOMAIN-CONTAINING PROTEIN"/>
    <property type="match status" value="1"/>
</dbReference>
<keyword evidence="2" id="KW-0813">Transport</keyword>
<keyword evidence="3" id="KW-1003">Cell membrane</keyword>
<dbReference type="RefSeq" id="WP_211466188.1">
    <property type="nucleotide sequence ID" value="NZ_JAGSXH010000018.1"/>
</dbReference>
<feature type="transmembrane region" description="Helical" evidence="8">
    <location>
        <begin position="290"/>
        <end position="308"/>
    </location>
</feature>
<feature type="transmembrane region" description="Helical" evidence="8">
    <location>
        <begin position="320"/>
        <end position="338"/>
    </location>
</feature>
<dbReference type="AlphaFoldDB" id="A0A8J7WP19"/>
<keyword evidence="6 8" id="KW-0472">Membrane</keyword>
<feature type="transmembrane region" description="Helical" evidence="8">
    <location>
        <begin position="116"/>
        <end position="133"/>
    </location>
</feature>
<evidence type="ECO:0000256" key="3">
    <source>
        <dbReference type="ARBA" id="ARBA00022475"/>
    </source>
</evidence>
<comment type="caution">
    <text evidence="9">The sequence shown here is derived from an EMBL/GenBank/DDBJ whole genome shotgun (WGS) entry which is preliminary data.</text>
</comment>
<keyword evidence="5 8" id="KW-1133">Transmembrane helix</keyword>
<dbReference type="InterPro" id="IPR036259">
    <property type="entry name" value="MFS_trans_sf"/>
</dbReference>
<evidence type="ECO:0000313" key="9">
    <source>
        <dbReference type="EMBL" id="MBS2962955.1"/>
    </source>
</evidence>
<dbReference type="PANTHER" id="PTHR23513">
    <property type="entry name" value="INTEGRAL MEMBRANE EFFLUX PROTEIN-RELATED"/>
    <property type="match status" value="1"/>
</dbReference>
<organism evidence="9 10">
    <name type="scientific">Actinocrinis puniceicyclus</name>
    <dbReference type="NCBI Taxonomy" id="977794"/>
    <lineage>
        <taxon>Bacteria</taxon>
        <taxon>Bacillati</taxon>
        <taxon>Actinomycetota</taxon>
        <taxon>Actinomycetes</taxon>
        <taxon>Catenulisporales</taxon>
        <taxon>Actinospicaceae</taxon>
        <taxon>Actinocrinis</taxon>
    </lineage>
</organism>
<keyword evidence="10" id="KW-1185">Reference proteome</keyword>
<gene>
    <name evidence="9" type="ORF">KGA66_07865</name>
</gene>
<evidence type="ECO:0000256" key="2">
    <source>
        <dbReference type="ARBA" id="ARBA00022448"/>
    </source>
</evidence>
<evidence type="ECO:0000256" key="7">
    <source>
        <dbReference type="SAM" id="MobiDB-lite"/>
    </source>
</evidence>
<dbReference type="EMBL" id="JAGSXH010000018">
    <property type="protein sequence ID" value="MBS2962955.1"/>
    <property type="molecule type" value="Genomic_DNA"/>
</dbReference>
<name>A0A8J7WP19_9ACTN</name>
<feature type="transmembrane region" description="Helical" evidence="8">
    <location>
        <begin position="75"/>
        <end position="96"/>
    </location>
</feature>
<feature type="transmembrane region" description="Helical" evidence="8">
    <location>
        <begin position="385"/>
        <end position="407"/>
    </location>
</feature>
<dbReference type="Proteomes" id="UP000677913">
    <property type="component" value="Unassembled WGS sequence"/>
</dbReference>
<evidence type="ECO:0000256" key="4">
    <source>
        <dbReference type="ARBA" id="ARBA00022692"/>
    </source>
</evidence>
<evidence type="ECO:0000256" key="8">
    <source>
        <dbReference type="SAM" id="Phobius"/>
    </source>
</evidence>
<protein>
    <submittedName>
        <fullName evidence="9">MFS transporter</fullName>
    </submittedName>
</protein>
<dbReference type="CDD" id="cd06173">
    <property type="entry name" value="MFS_MefA_like"/>
    <property type="match status" value="1"/>
</dbReference>
<feature type="transmembrane region" description="Helical" evidence="8">
    <location>
        <begin position="47"/>
        <end position="69"/>
    </location>
</feature>
<accession>A0A8J7WP19</accession>
<proteinExistence type="predicted"/>
<feature type="transmembrane region" description="Helical" evidence="8">
    <location>
        <begin position="194"/>
        <end position="220"/>
    </location>
</feature>
<sequence length="439" mass="46417">MAGAQETAQMAPLDREHTPAAGGGQPAAGHEPSEDGSVFGNRDFRSMFIAAAASRFGTQISYLAVPLLAIQALHAGAGAVGLLTTLATLPYLLIGLPAGAWVDRMRRRPVQITADLLRMALFGTLPLAAALHVLTLWQLYTVVLFSGCATVFFEVASQSYLPFVVGRPGLVAANARLASLTAVSQVAGRGVGGFLIQAITAPFAIAIYAGCYLWSALWLLRIRSAEPQSGPRREARLWREIGEGLRFVLGHPLLRPIALSATLTNLSVQISVVMLPVVFVRQLGLSDGVLGLYLTSGGAGVFLGTSCARAIGRRLGNGRAMWIIGVASTPLVFALPFIGRGALLWLAALAWLATTFQVGVNNVLQVSFRQRATPDELLGRMNATMRFLLTGALAVGSGIAGLIAQYLGLRTVLWVGAVGLALAWVPCFLSPLRGMRDLP</sequence>
<feature type="transmembrane region" description="Helical" evidence="8">
    <location>
        <begin position="344"/>
        <end position="364"/>
    </location>
</feature>
<evidence type="ECO:0000256" key="1">
    <source>
        <dbReference type="ARBA" id="ARBA00004651"/>
    </source>
</evidence>
<dbReference type="Pfam" id="PF05977">
    <property type="entry name" value="MFS_3"/>
    <property type="match status" value="1"/>
</dbReference>
<feature type="region of interest" description="Disordered" evidence="7">
    <location>
        <begin position="1"/>
        <end position="36"/>
    </location>
</feature>
<dbReference type="GO" id="GO:0005886">
    <property type="term" value="C:plasma membrane"/>
    <property type="evidence" value="ECO:0007669"/>
    <property type="project" value="UniProtKB-SubCell"/>
</dbReference>
<evidence type="ECO:0000256" key="6">
    <source>
        <dbReference type="ARBA" id="ARBA00023136"/>
    </source>
</evidence>
<reference evidence="9" key="1">
    <citation type="submission" date="2021-04" db="EMBL/GenBank/DDBJ databases">
        <title>Genome based classification of Actinospica acidithermotolerans sp. nov., an actinobacterium isolated from an Indonesian hot spring.</title>
        <authorList>
            <person name="Kusuma A.B."/>
            <person name="Putra K.E."/>
            <person name="Nafisah S."/>
            <person name="Loh J."/>
            <person name="Nouioui I."/>
            <person name="Goodfellow M."/>
        </authorList>
    </citation>
    <scope>NUCLEOTIDE SEQUENCE</scope>
    <source>
        <strain evidence="9">DSM 45618</strain>
    </source>
</reference>
<feature type="transmembrane region" description="Helical" evidence="8">
    <location>
        <begin position="413"/>
        <end position="432"/>
    </location>
</feature>
<dbReference type="InterPro" id="IPR010290">
    <property type="entry name" value="TM_effector"/>
</dbReference>
<comment type="subcellular location">
    <subcellularLocation>
        <location evidence="1">Cell membrane</location>
        <topology evidence="1">Multi-pass membrane protein</topology>
    </subcellularLocation>
</comment>
<evidence type="ECO:0000313" key="10">
    <source>
        <dbReference type="Proteomes" id="UP000677913"/>
    </source>
</evidence>